<reference evidence="2 3" key="1">
    <citation type="submission" date="2019-03" db="EMBL/GenBank/DDBJ databases">
        <title>Draft genome sequences of novel Actinobacteria.</title>
        <authorList>
            <person name="Sahin N."/>
            <person name="Ay H."/>
            <person name="Saygin H."/>
        </authorList>
    </citation>
    <scope>NUCLEOTIDE SEQUENCE [LARGE SCALE GENOMIC DNA]</scope>
    <source>
        <strain evidence="2 3">JCM 30547</strain>
    </source>
</reference>
<comment type="caution">
    <text evidence="2">The sequence shown here is derived from an EMBL/GenBank/DDBJ whole genome shotgun (WGS) entry which is preliminary data.</text>
</comment>
<dbReference type="RefSeq" id="WP_132406072.1">
    <property type="nucleotide sequence ID" value="NZ_SMKA01000041.1"/>
</dbReference>
<dbReference type="GO" id="GO:0003677">
    <property type="term" value="F:DNA binding"/>
    <property type="evidence" value="ECO:0007669"/>
    <property type="project" value="InterPro"/>
</dbReference>
<dbReference type="InterPro" id="IPR001387">
    <property type="entry name" value="Cro/C1-type_HTH"/>
</dbReference>
<dbReference type="SUPFAM" id="SSF47413">
    <property type="entry name" value="lambda repressor-like DNA-binding domains"/>
    <property type="match status" value="1"/>
</dbReference>
<sequence>MSESQFSSAQSAHHALANRLQEIRLDAGLTARALSTAAGWHEAKTSRIEHAKQRPSETDLRAWCYVCSVPKLIPELVAEVRAVNSMWLEWRRAERTGLKQLNVAVRDIYERTRKFRSYCQTMIPGLLQTPQYTTAVLESVRDRRQVAIDDVAAAVAERVERQHILRESDHTFAFVLEEAALRYQVGGHAVLADQLRHLLDVSTLPSVTLGVIPTTVDRSTRWPVEDFYMFDNSQANVELVSGFLTVTHPRELAMYAETFTALSSLAAYGAAARRLITDALAELPAVDDGG</sequence>
<dbReference type="Pfam" id="PF19054">
    <property type="entry name" value="DUF5753"/>
    <property type="match status" value="1"/>
</dbReference>
<evidence type="ECO:0000259" key="1">
    <source>
        <dbReference type="Pfam" id="PF19054"/>
    </source>
</evidence>
<gene>
    <name evidence="2" type="ORF">E1261_12585</name>
</gene>
<organism evidence="2 3">
    <name type="scientific">Kribbella albertanoniae</name>
    <dbReference type="NCBI Taxonomy" id="1266829"/>
    <lineage>
        <taxon>Bacteria</taxon>
        <taxon>Bacillati</taxon>
        <taxon>Actinomycetota</taxon>
        <taxon>Actinomycetes</taxon>
        <taxon>Propionibacteriales</taxon>
        <taxon>Kribbellaceae</taxon>
        <taxon>Kribbella</taxon>
    </lineage>
</organism>
<name>A0A4R4Q6V5_9ACTN</name>
<dbReference type="Pfam" id="PF13560">
    <property type="entry name" value="HTH_31"/>
    <property type="match status" value="1"/>
</dbReference>
<accession>A0A4R4Q6V5</accession>
<dbReference type="InterPro" id="IPR010982">
    <property type="entry name" value="Lambda_DNA-bd_dom_sf"/>
</dbReference>
<dbReference type="EMBL" id="SMKA01000041">
    <property type="protein sequence ID" value="TDC30769.1"/>
    <property type="molecule type" value="Genomic_DNA"/>
</dbReference>
<dbReference type="OrthoDB" id="4966777at2"/>
<dbReference type="InterPro" id="IPR043917">
    <property type="entry name" value="DUF5753"/>
</dbReference>
<feature type="domain" description="DUF5753" evidence="1">
    <location>
        <begin position="113"/>
        <end position="277"/>
    </location>
</feature>
<proteinExistence type="predicted"/>
<keyword evidence="3" id="KW-1185">Reference proteome</keyword>
<dbReference type="Gene3D" id="1.10.260.40">
    <property type="entry name" value="lambda repressor-like DNA-binding domains"/>
    <property type="match status" value="1"/>
</dbReference>
<dbReference type="AlphaFoldDB" id="A0A4R4Q6V5"/>
<dbReference type="Proteomes" id="UP000295075">
    <property type="component" value="Unassembled WGS sequence"/>
</dbReference>
<dbReference type="CDD" id="cd00093">
    <property type="entry name" value="HTH_XRE"/>
    <property type="match status" value="1"/>
</dbReference>
<evidence type="ECO:0000313" key="3">
    <source>
        <dbReference type="Proteomes" id="UP000295075"/>
    </source>
</evidence>
<evidence type="ECO:0000313" key="2">
    <source>
        <dbReference type="EMBL" id="TDC30769.1"/>
    </source>
</evidence>
<protein>
    <submittedName>
        <fullName evidence="2">XRE family transcriptional regulator</fullName>
    </submittedName>
</protein>